<dbReference type="PANTHER" id="PTHR15725:SF0">
    <property type="entry name" value="ZINC FINGER CCCH DOMAIN-CONTAINING PROTEIN 32-LIKE"/>
    <property type="match status" value="1"/>
</dbReference>
<evidence type="ECO:0000259" key="8">
    <source>
        <dbReference type="PROSITE" id="PS50103"/>
    </source>
</evidence>
<dbReference type="PROSITE" id="PS50103">
    <property type="entry name" value="ZF_C3H1"/>
    <property type="match status" value="3"/>
</dbReference>
<keyword evidence="2" id="KW-0677">Repeat</keyword>
<name>A0A5B6YMI0_DAVIN</name>
<dbReference type="FunFam" id="4.10.1000.10:FF:000021">
    <property type="entry name" value="Zinc finger CCCH domain-containing protein 17"/>
    <property type="match status" value="1"/>
</dbReference>
<feature type="compositionally biased region" description="Basic and acidic residues" evidence="7">
    <location>
        <begin position="157"/>
        <end position="174"/>
    </location>
</feature>
<dbReference type="GO" id="GO:0003729">
    <property type="term" value="F:mRNA binding"/>
    <property type="evidence" value="ECO:0007669"/>
    <property type="project" value="TreeGrafter"/>
</dbReference>
<evidence type="ECO:0000256" key="7">
    <source>
        <dbReference type="SAM" id="MobiDB-lite"/>
    </source>
</evidence>
<gene>
    <name evidence="9" type="ORF">Din_002302</name>
</gene>
<reference evidence="9" key="1">
    <citation type="submission" date="2019-08" db="EMBL/GenBank/DDBJ databases">
        <title>Reference gene set and small RNA set construction with multiple tissues from Davidia involucrata Baill.</title>
        <authorList>
            <person name="Yang H."/>
            <person name="Zhou C."/>
            <person name="Li G."/>
            <person name="Wang J."/>
            <person name="Gao P."/>
            <person name="Wang M."/>
            <person name="Wang R."/>
            <person name="Zhao Y."/>
        </authorList>
    </citation>
    <scope>NUCLEOTIDE SEQUENCE</scope>
    <source>
        <tissue evidence="9">Mixed with DoveR01_LX</tissue>
    </source>
</reference>
<feature type="zinc finger region" description="C3H1-type" evidence="6">
    <location>
        <begin position="37"/>
        <end position="63"/>
    </location>
</feature>
<dbReference type="GO" id="GO:0008270">
    <property type="term" value="F:zinc ion binding"/>
    <property type="evidence" value="ECO:0007669"/>
    <property type="project" value="UniProtKB-KW"/>
</dbReference>
<evidence type="ECO:0000256" key="5">
    <source>
        <dbReference type="ARBA" id="ARBA00023125"/>
    </source>
</evidence>
<feature type="compositionally biased region" description="Basic residues" evidence="7">
    <location>
        <begin position="440"/>
        <end position="453"/>
    </location>
</feature>
<dbReference type="AlphaFoldDB" id="A0A5B6YMI0"/>
<dbReference type="SMART" id="SM00356">
    <property type="entry name" value="ZnF_C3H1"/>
    <property type="match status" value="3"/>
</dbReference>
<dbReference type="InterPro" id="IPR041686">
    <property type="entry name" value="Znf-CCCH_3"/>
</dbReference>
<dbReference type="Gene3D" id="4.10.1000.10">
    <property type="entry name" value="Zinc finger, CCCH-type"/>
    <property type="match status" value="2"/>
</dbReference>
<feature type="compositionally biased region" description="Polar residues" evidence="7">
    <location>
        <begin position="135"/>
        <end position="144"/>
    </location>
</feature>
<keyword evidence="5" id="KW-0238">DNA-binding</keyword>
<keyword evidence="3 6" id="KW-0863">Zinc-finger</keyword>
<feature type="domain" description="C3H1-type" evidence="8">
    <location>
        <begin position="37"/>
        <end position="63"/>
    </location>
</feature>
<dbReference type="GO" id="GO:0003677">
    <property type="term" value="F:DNA binding"/>
    <property type="evidence" value="ECO:0007669"/>
    <property type="project" value="UniProtKB-KW"/>
</dbReference>
<evidence type="ECO:0000313" key="9">
    <source>
        <dbReference type="EMBL" id="MPA32861.1"/>
    </source>
</evidence>
<evidence type="ECO:0000256" key="1">
    <source>
        <dbReference type="ARBA" id="ARBA00022723"/>
    </source>
</evidence>
<feature type="compositionally biased region" description="Basic and acidic residues" evidence="7">
    <location>
        <begin position="489"/>
        <end position="513"/>
    </location>
</feature>
<dbReference type="EMBL" id="GHES01002302">
    <property type="protein sequence ID" value="MPA32861.1"/>
    <property type="molecule type" value="Transcribed_RNA"/>
</dbReference>
<evidence type="ECO:0000256" key="3">
    <source>
        <dbReference type="ARBA" id="ARBA00022771"/>
    </source>
</evidence>
<feature type="region of interest" description="Disordered" evidence="7">
    <location>
        <begin position="440"/>
        <end position="470"/>
    </location>
</feature>
<dbReference type="InterPro" id="IPR036855">
    <property type="entry name" value="Znf_CCCH_sf"/>
</dbReference>
<dbReference type="InterPro" id="IPR000571">
    <property type="entry name" value="Znf_CCCH"/>
</dbReference>
<feature type="region of interest" description="Disordered" evidence="7">
    <location>
        <begin position="375"/>
        <end position="401"/>
    </location>
</feature>
<organism evidence="9">
    <name type="scientific">Davidia involucrata</name>
    <name type="common">Dove tree</name>
    <dbReference type="NCBI Taxonomy" id="16924"/>
    <lineage>
        <taxon>Eukaryota</taxon>
        <taxon>Viridiplantae</taxon>
        <taxon>Streptophyta</taxon>
        <taxon>Embryophyta</taxon>
        <taxon>Tracheophyta</taxon>
        <taxon>Spermatophyta</taxon>
        <taxon>Magnoliopsida</taxon>
        <taxon>eudicotyledons</taxon>
        <taxon>Gunneridae</taxon>
        <taxon>Pentapetalae</taxon>
        <taxon>asterids</taxon>
        <taxon>Cornales</taxon>
        <taxon>Nyssaceae</taxon>
        <taxon>Davidia</taxon>
    </lineage>
</organism>
<keyword evidence="4 6" id="KW-0862">Zinc</keyword>
<evidence type="ECO:0000256" key="4">
    <source>
        <dbReference type="ARBA" id="ARBA00022833"/>
    </source>
</evidence>
<proteinExistence type="predicted"/>
<feature type="zinc finger region" description="C3H1-type" evidence="6">
    <location>
        <begin position="6"/>
        <end position="35"/>
    </location>
</feature>
<accession>A0A5B6YMI0</accession>
<feature type="domain" description="C3H1-type" evidence="8">
    <location>
        <begin position="85"/>
        <end position="112"/>
    </location>
</feature>
<dbReference type="Pfam" id="PF00642">
    <property type="entry name" value="zf-CCCH"/>
    <property type="match status" value="1"/>
</dbReference>
<dbReference type="Pfam" id="PF15663">
    <property type="entry name" value="zf-CCCH_3"/>
    <property type="match status" value="1"/>
</dbReference>
<dbReference type="SUPFAM" id="SSF90229">
    <property type="entry name" value="CCCH zinc finger"/>
    <property type="match status" value="1"/>
</dbReference>
<evidence type="ECO:0000256" key="2">
    <source>
        <dbReference type="ARBA" id="ARBA00022737"/>
    </source>
</evidence>
<feature type="zinc finger region" description="C3H1-type" evidence="6">
    <location>
        <begin position="85"/>
        <end position="112"/>
    </location>
</feature>
<sequence>MDEELQKRNTDCVYFLASPLTCKKGIECEYRHSEIARLNPRDCWYWLAGSCLNLTCAFRHPPLDGCTEASSESAPPQYQCSVPVNKTNVPCYFYFTGFCNKGDRCSFLHGPEDGTLVSKSLKIASAVTDALPLENKTSAGNDTGSAPIETHPNSCETDPKRAAEIQNKPKEELHQSAPSIGTERVDSPHISSAYESEEAAEIRSDSLLPAEGFIQSRSHICTDQSSEEQVDGHIEREEWLESSPGFDVLVDDGSENLGYEDDPEYLLAHDREGRELNNHFLGYDYEDHVEYDPAYPDAGIMYEQDIHDTSDHLDNEHTNDYVRNIPGRSRERMLDPILTRKRKFLPMDLTIDGRRAADLREHLKKRRMVDGHPVTHFSRRHDSSRLIGRSQERSRQQRTRRLHGRLASEVENNIVGSHYENEILLNGANQRGRFRHSRINRSRQHYKEKRQAKHQSLSSEVSRKLTSKKGGSVEEFTIFTGPKTLAEIKEEKRKARENGDSFGKLEHSSRTTSEDFQGPKPLSEILKDKRRTGSIMDGNNNSN</sequence>
<feature type="domain" description="C3H1-type" evidence="8">
    <location>
        <begin position="6"/>
        <end position="35"/>
    </location>
</feature>
<keyword evidence="1 6" id="KW-0479">Metal-binding</keyword>
<feature type="compositionally biased region" description="Basic and acidic residues" evidence="7">
    <location>
        <begin position="380"/>
        <end position="395"/>
    </location>
</feature>
<feature type="region of interest" description="Disordered" evidence="7">
    <location>
        <begin position="489"/>
        <end position="543"/>
    </location>
</feature>
<feature type="region of interest" description="Disordered" evidence="7">
    <location>
        <begin position="134"/>
        <end position="198"/>
    </location>
</feature>
<protein>
    <submittedName>
        <fullName evidence="9">Putative zinc finger CCCH domain-containing protein 34-like isoform X2</fullName>
    </submittedName>
</protein>
<evidence type="ECO:0000256" key="6">
    <source>
        <dbReference type="PROSITE-ProRule" id="PRU00723"/>
    </source>
</evidence>
<dbReference type="PANTHER" id="PTHR15725">
    <property type="entry name" value="ZN-FINGER, C-X8-C-X5-C-X3-H TYPE-CONTAINING"/>
    <property type="match status" value="1"/>
</dbReference>